<evidence type="ECO:0000259" key="1">
    <source>
        <dbReference type="Pfam" id="PF19815"/>
    </source>
</evidence>
<gene>
    <name evidence="2" type="ORF">QM480_15035</name>
</gene>
<dbReference type="RefSeq" id="WP_283370630.1">
    <property type="nucleotide sequence ID" value="NZ_JASHID010000010.1"/>
</dbReference>
<keyword evidence="3" id="KW-1185">Reference proteome</keyword>
<comment type="caution">
    <text evidence="2">The sequence shown here is derived from an EMBL/GenBank/DDBJ whole genome shotgun (WGS) entry which is preliminary data.</text>
</comment>
<dbReference type="Gene3D" id="2.160.20.10">
    <property type="entry name" value="Single-stranded right-handed beta-helix, Pectin lyase-like"/>
    <property type="match status" value="2"/>
</dbReference>
<dbReference type="InterPro" id="IPR012334">
    <property type="entry name" value="Pectin_lyas_fold"/>
</dbReference>
<dbReference type="InterPro" id="IPR011050">
    <property type="entry name" value="Pectin_lyase_fold/virulence"/>
</dbReference>
<proteinExistence type="predicted"/>
<dbReference type="Proteomes" id="UP001236569">
    <property type="component" value="Unassembled WGS sequence"/>
</dbReference>
<protein>
    <submittedName>
        <fullName evidence="2">DUF6298 domain-containing protein</fullName>
    </submittedName>
</protein>
<evidence type="ECO:0000313" key="3">
    <source>
        <dbReference type="Proteomes" id="UP001236569"/>
    </source>
</evidence>
<dbReference type="InterPro" id="IPR046265">
    <property type="entry name" value="DUF6298"/>
</dbReference>
<sequence>MSRFSIILSLSLGLSVFSVLGQKPKVAPPKPPVYLDDAGKLAYTPESKGDRIPDFSFCGYKASAEVIPFIAGKVKVEVMNGDATTRIQAAIDYVAGLPVDAKGFRGAVVLGKGIFEIKGNLRIQTSGIVIRGAGRGQTILKGVGISRETLISIKGKDDKKIESSEKISDAYVPVGQACLNVNTPEKYRVGERILIQRPSTKEWIQVLKTDHFGGGVTALGWKPNQRDITWERTITQITAKGICLDIPLTTALDSTYGAGTLAKFQWNGRISQIGIENLSLESSYDTKNPKDENHRWMAIGLENVSDAWVRQVDFKHFAGSAVYVQASARCVTVEDCISTQPISEIGGQRRYTFFTNGQQTLFQRIYAEEGYHDFAVGYCAAGPNAFIQCESKLPYSFSGTVDSWASGVLFDIVNVDGNALRFSNLGQDGQGAGWSAANSVFWQCSASRVECQKPPTAQNWAFGTWAQFDGDGYWDMSNEHIKPRSLFYAQLQNRLGAEVQARTFLMPTETEASSSPKVEVAMALTKASVEPARTLKEFIEKASQRLYLNIAEKLQSIEQIGIPKIFTPNKAPDLQVQNGWLVRGKSLQTGKRQEVPWWSGVSRPHGLATSKPHITRFVPGQTGKGLTDDLVELSDWMQESHVKVMDHNYGLWYERRRDDHERIRRMDGEVWPPFYELPFARSGKETAWDGLSKYDLTQYNQWYWSRLKQFADLADQKSLVLFHQNYFQHNIIEAGAHYADFPWRPANNINQTGFPEPVPYAGDKRIFMAEQFYDINHPVRRKLHRAYIRQCLDNFAGNTGVVQLISAEYTGPLHFVEFWLDVIDEWQKEKRKDVLVALSTTKDVQDAILADKKRSAIVDIIDIRYWHYQFNGQTYEPKGGQNLAPRQHARLLNPKRSSAEQVYRAVNEYRMKYPSKAVVYNGDSFDANGWAVLMAGGSIPSLSFDLPQEISAQLIGMQPIQWTGQTNTQWVLGQQGHGYLVYSENTQELLADLSKEKGMFEVRYLSPKDGTFLSNTETLEGGKSYSLKNPANSGILIWIKRKFDK</sequence>
<dbReference type="Pfam" id="PF19815">
    <property type="entry name" value="DUF6298"/>
    <property type="match status" value="1"/>
</dbReference>
<dbReference type="SUPFAM" id="SSF51126">
    <property type="entry name" value="Pectin lyase-like"/>
    <property type="match status" value="1"/>
</dbReference>
<organism evidence="2 3">
    <name type="scientific">Flectobacillus longus</name>
    <dbReference type="NCBI Taxonomy" id="2984207"/>
    <lineage>
        <taxon>Bacteria</taxon>
        <taxon>Pseudomonadati</taxon>
        <taxon>Bacteroidota</taxon>
        <taxon>Cytophagia</taxon>
        <taxon>Cytophagales</taxon>
        <taxon>Flectobacillaceae</taxon>
        <taxon>Flectobacillus</taxon>
    </lineage>
</organism>
<name>A0ABT6YPZ9_9BACT</name>
<accession>A0ABT6YPZ9</accession>
<reference evidence="2 3" key="1">
    <citation type="submission" date="2023-05" db="EMBL/GenBank/DDBJ databases">
        <title>Novel species of genus Flectobacillus isolated from stream in China.</title>
        <authorList>
            <person name="Lu H."/>
        </authorList>
    </citation>
    <scope>NUCLEOTIDE SEQUENCE [LARGE SCALE GENOMIC DNA]</scope>
    <source>
        <strain evidence="2 3">DC10W</strain>
    </source>
</reference>
<dbReference type="EMBL" id="JASHID010000010">
    <property type="protein sequence ID" value="MDI9865657.1"/>
    <property type="molecule type" value="Genomic_DNA"/>
</dbReference>
<evidence type="ECO:0000313" key="2">
    <source>
        <dbReference type="EMBL" id="MDI9865657.1"/>
    </source>
</evidence>
<feature type="domain" description="DUF6298" evidence="1">
    <location>
        <begin position="472"/>
        <end position="954"/>
    </location>
</feature>